<dbReference type="Pfam" id="PF21909">
    <property type="entry name" value="USP_UIM_N"/>
    <property type="match status" value="1"/>
</dbReference>
<keyword evidence="15 23" id="KW-0175">Coiled coil</keyword>
<keyword evidence="11" id="KW-0833">Ubl conjugation pathway</keyword>
<feature type="non-terminal residue" evidence="27">
    <location>
        <position position="1050"/>
    </location>
</feature>
<evidence type="ECO:0000256" key="21">
    <source>
        <dbReference type="ARBA" id="ARBA00078773"/>
    </source>
</evidence>
<dbReference type="GO" id="GO:0004843">
    <property type="term" value="F:cysteine-type deubiquitinase activity"/>
    <property type="evidence" value="ECO:0007669"/>
    <property type="project" value="UniProtKB-EC"/>
</dbReference>
<evidence type="ECO:0000256" key="13">
    <source>
        <dbReference type="ARBA" id="ARBA00022807"/>
    </source>
</evidence>
<dbReference type="InterPro" id="IPR028889">
    <property type="entry name" value="USP"/>
</dbReference>
<accession>A0A7K9ZEV1</accession>
<dbReference type="InterPro" id="IPR038765">
    <property type="entry name" value="Papain-like_cys_pep_sf"/>
</dbReference>
<keyword evidence="8" id="KW-0597">Phosphoprotein</keyword>
<dbReference type="Gene3D" id="3.90.70.10">
    <property type="entry name" value="Cysteine proteinases"/>
    <property type="match status" value="1"/>
</dbReference>
<comment type="subcellular location">
    <subcellularLocation>
        <location evidence="3">Cytoplasm</location>
    </subcellularLocation>
    <subcellularLocation>
        <location evidence="2">Nucleus</location>
    </subcellularLocation>
</comment>
<dbReference type="InterPro" id="IPR003903">
    <property type="entry name" value="UIM_dom"/>
</dbReference>
<evidence type="ECO:0000256" key="24">
    <source>
        <dbReference type="SAM" id="MobiDB-lite"/>
    </source>
</evidence>
<proteinExistence type="inferred from homology"/>
<dbReference type="Pfam" id="PF00443">
    <property type="entry name" value="UCH"/>
    <property type="match status" value="1"/>
</dbReference>
<protein>
    <recommendedName>
        <fullName evidence="19">Ubiquitin carboxyl-terminal hydrolase 25</fullName>
        <ecNumber evidence="5">3.4.19.12</ecNumber>
    </recommendedName>
    <alternativeName>
        <fullName evidence="22">Deubiquitinating enzyme 25</fullName>
    </alternativeName>
    <alternativeName>
        <fullName evidence="20">Ubiquitin thioesterase 25</fullName>
    </alternativeName>
    <alternativeName>
        <fullName evidence="21">Ubiquitin-specific-processing protease 25</fullName>
    </alternativeName>
</protein>
<keyword evidence="6" id="KW-0963">Cytoplasm</keyword>
<dbReference type="SUPFAM" id="SSF46934">
    <property type="entry name" value="UBA-like"/>
    <property type="match status" value="1"/>
</dbReference>
<dbReference type="GO" id="GO:0005634">
    <property type="term" value="C:nucleus"/>
    <property type="evidence" value="ECO:0007669"/>
    <property type="project" value="UniProtKB-SubCell"/>
</dbReference>
<evidence type="ECO:0000256" key="23">
    <source>
        <dbReference type="SAM" id="Coils"/>
    </source>
</evidence>
<keyword evidence="9" id="KW-0645">Protease</keyword>
<keyword evidence="25" id="KW-0472">Membrane</keyword>
<evidence type="ECO:0000256" key="25">
    <source>
        <dbReference type="SAM" id="Phobius"/>
    </source>
</evidence>
<dbReference type="Gene3D" id="1.10.8.10">
    <property type="entry name" value="DNA helicase RuvA subunit, C-terminal domain"/>
    <property type="match status" value="1"/>
</dbReference>
<evidence type="ECO:0000256" key="11">
    <source>
        <dbReference type="ARBA" id="ARBA00022786"/>
    </source>
</evidence>
<evidence type="ECO:0000256" key="8">
    <source>
        <dbReference type="ARBA" id="ARBA00022553"/>
    </source>
</evidence>
<feature type="compositionally biased region" description="Low complexity" evidence="24">
    <location>
        <begin position="481"/>
        <end position="492"/>
    </location>
</feature>
<dbReference type="PROSITE" id="PS00973">
    <property type="entry name" value="USP_2"/>
    <property type="match status" value="1"/>
</dbReference>
<feature type="region of interest" description="Disordered" evidence="24">
    <location>
        <begin position="455"/>
        <end position="493"/>
    </location>
</feature>
<evidence type="ECO:0000256" key="14">
    <source>
        <dbReference type="ARBA" id="ARBA00022843"/>
    </source>
</evidence>
<dbReference type="InterPro" id="IPR001394">
    <property type="entry name" value="Peptidase_C19_UCH"/>
</dbReference>
<keyword evidence="13" id="KW-0788">Thiol protease</keyword>
<dbReference type="FunFam" id="1.10.8.10:FF:000023">
    <property type="entry name" value="Putative ubiquitin carboxyl-terminal hydrolase 25"/>
    <property type="match status" value="1"/>
</dbReference>
<organism evidence="27 28">
    <name type="scientific">Dicrurus megarhynchus</name>
    <dbReference type="NCBI Taxonomy" id="450177"/>
    <lineage>
        <taxon>Eukaryota</taxon>
        <taxon>Metazoa</taxon>
        <taxon>Chordata</taxon>
        <taxon>Craniata</taxon>
        <taxon>Vertebrata</taxon>
        <taxon>Euteleostomi</taxon>
        <taxon>Archelosauria</taxon>
        <taxon>Archosauria</taxon>
        <taxon>Dinosauria</taxon>
        <taxon>Saurischia</taxon>
        <taxon>Theropoda</taxon>
        <taxon>Coelurosauria</taxon>
        <taxon>Aves</taxon>
        <taxon>Neognathae</taxon>
        <taxon>Neoaves</taxon>
        <taxon>Telluraves</taxon>
        <taxon>Australaves</taxon>
        <taxon>Passeriformes</taxon>
        <taxon>Corvoidea</taxon>
        <taxon>Dicruridae</taxon>
        <taxon>Dicrurus</taxon>
    </lineage>
</organism>
<dbReference type="PANTHER" id="PTHR24006:SF666">
    <property type="entry name" value="UBIQUITIN CARBOXYL-TERMINAL HYDROLASE 25"/>
    <property type="match status" value="1"/>
</dbReference>
<dbReference type="InterPro" id="IPR050164">
    <property type="entry name" value="Peptidase_C19"/>
</dbReference>
<keyword evidence="12 27" id="KW-0378">Hydrolase</keyword>
<feature type="non-terminal residue" evidence="27">
    <location>
        <position position="1"/>
    </location>
</feature>
<evidence type="ECO:0000256" key="18">
    <source>
        <dbReference type="ARBA" id="ARBA00062193"/>
    </source>
</evidence>
<evidence type="ECO:0000313" key="27">
    <source>
        <dbReference type="EMBL" id="NXJ19894.1"/>
    </source>
</evidence>
<evidence type="ECO:0000256" key="10">
    <source>
        <dbReference type="ARBA" id="ARBA00022737"/>
    </source>
</evidence>
<dbReference type="InterPro" id="IPR018200">
    <property type="entry name" value="USP_CS"/>
</dbReference>
<keyword evidence="25" id="KW-0812">Transmembrane</keyword>
<keyword evidence="7" id="KW-1017">Isopeptide bond</keyword>
<dbReference type="PANTHER" id="PTHR24006">
    <property type="entry name" value="UBIQUITIN CARBOXYL-TERMINAL HYDROLASE"/>
    <property type="match status" value="1"/>
</dbReference>
<evidence type="ECO:0000256" key="22">
    <source>
        <dbReference type="ARBA" id="ARBA00082178"/>
    </source>
</evidence>
<evidence type="ECO:0000256" key="3">
    <source>
        <dbReference type="ARBA" id="ARBA00004496"/>
    </source>
</evidence>
<evidence type="ECO:0000256" key="15">
    <source>
        <dbReference type="ARBA" id="ARBA00023054"/>
    </source>
</evidence>
<evidence type="ECO:0000256" key="16">
    <source>
        <dbReference type="ARBA" id="ARBA00023242"/>
    </source>
</evidence>
<evidence type="ECO:0000256" key="17">
    <source>
        <dbReference type="ARBA" id="ARBA00053306"/>
    </source>
</evidence>
<evidence type="ECO:0000259" key="26">
    <source>
        <dbReference type="PROSITE" id="PS50235"/>
    </source>
</evidence>
<comment type="subunit">
    <text evidence="18">Homotetramer, inhibited form. Homodimer, active form. Interacts with ACTA1 (via its C-terminus); the interaction occurs for all isoforms but is strongest for isoform USP25m in muscle differentiating cells. Interacts (isoform USP25m only) with MYBPC1; the interaction prevents proteasomal degradation of MYBPC1. Interacts (isoform USP25m only) with FLNC (via filament repeats 17-18, 20-21 and 24). Interacts with GAPDH. Interacts with SUMO3; the interaction sumoylates efficiently USP25. Interacts with SUMO2; the interaction sumoylates efficiently USP25. Interacts with SUMO1; the interaction only weakly sumoylates USP25. Interacts with SYK; phosphorylates USP25 and regulates USP25 intracellular levels.</text>
</comment>
<dbReference type="Pfam" id="PF22566">
    <property type="entry name" value="UBA_8"/>
    <property type="match status" value="1"/>
</dbReference>
<evidence type="ECO:0000256" key="2">
    <source>
        <dbReference type="ARBA" id="ARBA00004123"/>
    </source>
</evidence>
<gene>
    <name evidence="27" type="primary">Usp25</name>
    <name evidence="27" type="ORF">DICMEG_R07470</name>
</gene>
<feature type="transmembrane region" description="Helical" evidence="25">
    <location>
        <begin position="943"/>
        <end position="967"/>
    </location>
</feature>
<keyword evidence="25" id="KW-1133">Transmembrane helix</keyword>
<dbReference type="InterPro" id="IPR009060">
    <property type="entry name" value="UBA-like_sf"/>
</dbReference>
<dbReference type="PROSITE" id="PS50235">
    <property type="entry name" value="USP_3"/>
    <property type="match status" value="1"/>
</dbReference>
<evidence type="ECO:0000256" key="7">
    <source>
        <dbReference type="ARBA" id="ARBA00022499"/>
    </source>
</evidence>
<sequence length="1050" mass="121736">HQQTFLNQLREITGINDIQVLQQALKDSNGNLELAVAFLTAKNAKVPQLEEATYYQTALPGNDRYISVGSQADTNVIDLTGDDKDDLQRAIALSLEESNRAFRETGITDEEQAISRVLEASIAENKASLKRTHPEVWSDSPNPYDRKRQDNCPVGLKNVGNTCWFSAVIQSLFNLLEFRRLVLNFNPPANAQDLPRNQKEHRNLPFMRELRYLFALLVGSKRKYVDPSRAVEILKDAFKSNDSQQQDVSEFTHKLLDWLEDAFQIKAEEERDGEKPKNPMVELFYGRFLAVGVLEGKKFENTEMFGQYPLQVNGFKDLHECLEAAMIEGEIESLHSENSAKSGQEHWFTELPPVLTFELSRFEFNQALGRPEKIHNKLEFPPILYLDRYMHKNREITRIKRDEIKRLKEYLTVLQQRLERYLSYGSGPKRFPLVDVLQYALEFASSKPVCTSPVDDLGASAPASGTLPPQIPPSTVEQQGPSSSDVPSTSPVQRSVIHKPFTQSRIPPDLPMHPAPRHITEEELSVLEGCLHRWRTEVENDTRDLQESISRIHRTIELMYSDKTMVQVPYRLHAVLVHEGQANAGHYWAYIYDHHQNRWMKYNDISVTKSTWEELERDSFGGYRNASAYCLMYINDKEQYLIQEEFNKETGQILVGMDTLPSDLRDYVKEDNKRFEKELEEWDAELAQKAQQEKLLSQIPRAPAPSPAPVQAGEPEYLEQPSRTDISKHLKEDSVQAINKALAEQEDRGPEAIMDTVAFKMLVIDCTLLHYLKSDRTLRDVLNVCAFLSAIKLEYTRLLKLAQEDPPPECDYRLRHAIVYFIQNQAPKKIIERTLLEQFGDHNLSFDERCRNIMKVAQAKLEMIKPDEVNMEEYERWHQDYRHFRETTMFLMVGLEFFQKKSYQEEILYSEGDWWGGVDLLSSKWNYLSFKEHSSYLEAGGMWMLHLILLFLHFSYMEALLYLIYAYQNNKELLSKGPYRGHDEELISHYRRESNLQEKLTDFLPKLLDCSTEIKGFNDPPKLPSYSTHELCERYARIMLSLSRTPADGR</sequence>
<evidence type="ECO:0000256" key="9">
    <source>
        <dbReference type="ARBA" id="ARBA00022670"/>
    </source>
</evidence>
<reference evidence="27 28" key="1">
    <citation type="submission" date="2019-09" db="EMBL/GenBank/DDBJ databases">
        <title>Bird 10,000 Genomes (B10K) Project - Family phase.</title>
        <authorList>
            <person name="Zhang G."/>
        </authorList>
    </citation>
    <scope>NUCLEOTIDE SEQUENCE [LARGE SCALE GENOMIC DNA]</scope>
    <source>
        <strain evidence="27">B10K-DU-001-48</strain>
        <tissue evidence="27">Muscle</tissue>
    </source>
</reference>
<dbReference type="SMART" id="SM00726">
    <property type="entry name" value="UIM"/>
    <property type="match status" value="2"/>
</dbReference>
<dbReference type="GO" id="GO:0016579">
    <property type="term" value="P:protein deubiquitination"/>
    <property type="evidence" value="ECO:0007669"/>
    <property type="project" value="InterPro"/>
</dbReference>
<dbReference type="FunFam" id="3.90.70.10:FF:000004">
    <property type="entry name" value="Putative ubiquitin carboxyl-terminal hydrolase 25"/>
    <property type="match status" value="1"/>
</dbReference>
<evidence type="ECO:0000256" key="20">
    <source>
        <dbReference type="ARBA" id="ARBA00075172"/>
    </source>
</evidence>
<keyword evidence="14" id="KW-0832">Ubl conjugation</keyword>
<evidence type="ECO:0000256" key="5">
    <source>
        <dbReference type="ARBA" id="ARBA00012759"/>
    </source>
</evidence>
<dbReference type="InterPro" id="IPR054109">
    <property type="entry name" value="UBA_8"/>
</dbReference>
<keyword evidence="10" id="KW-0677">Repeat</keyword>
<keyword evidence="16" id="KW-0539">Nucleus</keyword>
<comment type="similarity">
    <text evidence="4">Belongs to the peptidase C19 family.</text>
</comment>
<dbReference type="GO" id="GO:0005829">
    <property type="term" value="C:cytosol"/>
    <property type="evidence" value="ECO:0007669"/>
    <property type="project" value="TreeGrafter"/>
</dbReference>
<keyword evidence="28" id="KW-1185">Reference proteome</keyword>
<comment type="catalytic activity">
    <reaction evidence="1">
        <text>Thiol-dependent hydrolysis of ester, thioester, amide, peptide and isopeptide bonds formed by the C-terminal Gly of ubiquitin (a 76-residue protein attached to proteins as an intracellular targeting signal).</text>
        <dbReference type="EC" id="3.4.19.12"/>
    </reaction>
</comment>
<dbReference type="GO" id="GO:0032183">
    <property type="term" value="F:SUMO binding"/>
    <property type="evidence" value="ECO:0007669"/>
    <property type="project" value="TreeGrafter"/>
</dbReference>
<comment type="function">
    <text evidence="17">The muscle-specific isoform (USP25m) may have a role in the regulation of muscular differentiation and function.</text>
</comment>
<feature type="coiled-coil region" evidence="23">
    <location>
        <begin position="665"/>
        <end position="692"/>
    </location>
</feature>
<feature type="domain" description="USP" evidence="26">
    <location>
        <begin position="154"/>
        <end position="636"/>
    </location>
</feature>
<dbReference type="SUPFAM" id="SSF54001">
    <property type="entry name" value="Cysteine proteinases"/>
    <property type="match status" value="1"/>
</dbReference>
<name>A0A7K9ZEV1_9CORV</name>
<dbReference type="Proteomes" id="UP000537234">
    <property type="component" value="Unassembled WGS sequence"/>
</dbReference>
<evidence type="ECO:0000256" key="4">
    <source>
        <dbReference type="ARBA" id="ARBA00009085"/>
    </source>
</evidence>
<dbReference type="GO" id="GO:0006508">
    <property type="term" value="P:proteolysis"/>
    <property type="evidence" value="ECO:0007669"/>
    <property type="project" value="UniProtKB-KW"/>
</dbReference>
<dbReference type="CDD" id="cd14354">
    <property type="entry name" value="UBA_UBP25"/>
    <property type="match status" value="1"/>
</dbReference>
<evidence type="ECO:0000256" key="6">
    <source>
        <dbReference type="ARBA" id="ARBA00022490"/>
    </source>
</evidence>
<evidence type="ECO:0000256" key="12">
    <source>
        <dbReference type="ARBA" id="ARBA00022801"/>
    </source>
</evidence>
<evidence type="ECO:0000256" key="19">
    <source>
        <dbReference type="ARBA" id="ARBA00071638"/>
    </source>
</evidence>
<dbReference type="EC" id="3.4.19.12" evidence="5"/>
<evidence type="ECO:0000313" key="28">
    <source>
        <dbReference type="Proteomes" id="UP000537234"/>
    </source>
</evidence>
<dbReference type="AlphaFoldDB" id="A0A7K9ZEV1"/>
<dbReference type="InterPro" id="IPR054108">
    <property type="entry name" value="USP25/28_UIM"/>
</dbReference>
<dbReference type="CDD" id="cd02665">
    <property type="entry name" value="Peptidase_C19I"/>
    <property type="match status" value="1"/>
</dbReference>
<evidence type="ECO:0000256" key="1">
    <source>
        <dbReference type="ARBA" id="ARBA00000707"/>
    </source>
</evidence>
<dbReference type="PROSITE" id="PS50330">
    <property type="entry name" value="UIM"/>
    <property type="match status" value="1"/>
</dbReference>
<comment type="caution">
    <text evidence="27">The sequence shown here is derived from an EMBL/GenBank/DDBJ whole genome shotgun (WGS) entry which is preliminary data.</text>
</comment>
<dbReference type="EMBL" id="VXAD01003144">
    <property type="protein sequence ID" value="NXJ19894.1"/>
    <property type="molecule type" value="Genomic_DNA"/>
</dbReference>
<dbReference type="PROSITE" id="PS00972">
    <property type="entry name" value="USP_1"/>
    <property type="match status" value="1"/>
</dbReference>